<dbReference type="PROSITE" id="PS50110">
    <property type="entry name" value="RESPONSE_REGULATORY"/>
    <property type="match status" value="1"/>
</dbReference>
<keyword evidence="5" id="KW-1133">Transmembrane helix</keyword>
<dbReference type="InterPro" id="IPR036097">
    <property type="entry name" value="HisK_dim/P_sf"/>
</dbReference>
<evidence type="ECO:0000313" key="10">
    <source>
        <dbReference type="Proteomes" id="UP000321058"/>
    </source>
</evidence>
<dbReference type="EMBL" id="BKAJ01000076">
    <property type="protein sequence ID" value="GEP57273.1"/>
    <property type="molecule type" value="Genomic_DNA"/>
</dbReference>
<accession>A0A512NE98</accession>
<feature type="transmembrane region" description="Helical" evidence="5">
    <location>
        <begin position="156"/>
        <end position="173"/>
    </location>
</feature>
<evidence type="ECO:0000259" key="7">
    <source>
        <dbReference type="PROSITE" id="PS50110"/>
    </source>
</evidence>
<dbReference type="GO" id="GO:0000155">
    <property type="term" value="F:phosphorelay sensor kinase activity"/>
    <property type="evidence" value="ECO:0007669"/>
    <property type="project" value="InterPro"/>
</dbReference>
<keyword evidence="5" id="KW-0812">Transmembrane</keyword>
<dbReference type="Gene3D" id="3.40.50.2300">
    <property type="match status" value="1"/>
</dbReference>
<dbReference type="CDD" id="cd00082">
    <property type="entry name" value="HisKA"/>
    <property type="match status" value="1"/>
</dbReference>
<dbReference type="Proteomes" id="UP000321058">
    <property type="component" value="Unassembled WGS sequence"/>
</dbReference>
<dbReference type="SUPFAM" id="SSF47384">
    <property type="entry name" value="Homodimeric domain of signal transducing histidine kinase"/>
    <property type="match status" value="1"/>
</dbReference>
<sequence>MTLSNYFALNVDPSQALPETYNYGLVLLSYLVAALGSYAFLQFATRIAELRDAGLRHSWLVIGAIAMGGGIWAMHFIGMLAHILPIPVSYDPGITALSILPAILGAGVALHVVARPVITTSRLLIGGTLMGAGIGAMHYSGMMAMQLNATVRYDPILFSASIVVAVLLAILALQVRQVVGKLDLIRLPAVRDGVGALIMGFAVTAMHYTAMASTYCFAAPGPQRTAVDHSVFAGVTALIASLVLLLTIVAVMFDRRVAQEESSHQRTSEQLMQAQKMEAVGQLTGGVAHDFNNILTIVLANADAILDDDSVPPHITKRAQRISDAGQKASELTRQLLAFSRKQVLKPEISDLNDLVATTGKLLRRTLGEHIEVQTIAASNLWPIYVDRPQVETALINLCINARDAMAGGGRLTVETRNVTLSWDYVARQEDEVAPGEYAMLSVSDTGSGMPPDIRRRAFEPFFTTKEVGKGTGLGLSMVYGFIRQSNGHIEITSEVGRGTTVRMYFPRSDPAVAAAPAPRKQAMPRGSERILVVEDEKAVRAIVGEQLGSLGYDVKLARDADQALELLKAHRFDLVITDVVMPGRLNGRALAEEIKQAWPDTRIVFMSGYSENALQRDGRLESGVMLLAKPHVKADLAKIIRDALGGNGGRFGSAAHGQA</sequence>
<dbReference type="OrthoDB" id="9796100at2"/>
<feature type="domain" description="Histidine kinase" evidence="6">
    <location>
        <begin position="286"/>
        <end position="510"/>
    </location>
</feature>
<dbReference type="PROSITE" id="PS50109">
    <property type="entry name" value="HIS_KIN"/>
    <property type="match status" value="1"/>
</dbReference>
<feature type="transmembrane region" description="Helical" evidence="5">
    <location>
        <begin position="231"/>
        <end position="253"/>
    </location>
</feature>
<name>A0A512NE98_9HYPH</name>
<dbReference type="InterPro" id="IPR001789">
    <property type="entry name" value="Sig_transdc_resp-reg_receiver"/>
</dbReference>
<dbReference type="InterPro" id="IPR036890">
    <property type="entry name" value="HATPase_C_sf"/>
</dbReference>
<dbReference type="SUPFAM" id="SSF52172">
    <property type="entry name" value="CheY-like"/>
    <property type="match status" value="1"/>
</dbReference>
<dbReference type="Pfam" id="PF02518">
    <property type="entry name" value="HATPase_c"/>
    <property type="match status" value="1"/>
</dbReference>
<feature type="domain" description="Response regulatory" evidence="7">
    <location>
        <begin position="530"/>
        <end position="645"/>
    </location>
</feature>
<dbReference type="InterPro" id="IPR005330">
    <property type="entry name" value="MHYT_dom"/>
</dbReference>
<protein>
    <recommendedName>
        <fullName evidence="2">histidine kinase</fullName>
        <ecNumber evidence="2">2.7.13.3</ecNumber>
    </recommendedName>
</protein>
<dbReference type="Gene3D" id="3.30.565.10">
    <property type="entry name" value="Histidine kinase-like ATPase, C-terminal domain"/>
    <property type="match status" value="1"/>
</dbReference>
<dbReference type="InterPro" id="IPR011006">
    <property type="entry name" value="CheY-like_superfamily"/>
</dbReference>
<dbReference type="SMART" id="SM00387">
    <property type="entry name" value="HATPase_c"/>
    <property type="match status" value="1"/>
</dbReference>
<evidence type="ECO:0000259" key="8">
    <source>
        <dbReference type="PROSITE" id="PS50924"/>
    </source>
</evidence>
<feature type="transmembrane region" description="Helical" evidence="5">
    <location>
        <begin position="194"/>
        <end position="211"/>
    </location>
</feature>
<dbReference type="RefSeq" id="WP_147151643.1">
    <property type="nucleotide sequence ID" value="NZ_BKAJ01000076.1"/>
</dbReference>
<evidence type="ECO:0000256" key="1">
    <source>
        <dbReference type="ARBA" id="ARBA00000085"/>
    </source>
</evidence>
<evidence type="ECO:0000259" key="6">
    <source>
        <dbReference type="PROSITE" id="PS50109"/>
    </source>
</evidence>
<dbReference type="InterPro" id="IPR005467">
    <property type="entry name" value="His_kinase_dom"/>
</dbReference>
<dbReference type="Gene3D" id="1.10.287.130">
    <property type="match status" value="1"/>
</dbReference>
<feature type="transmembrane region" description="Helical" evidence="5">
    <location>
        <begin position="20"/>
        <end position="41"/>
    </location>
</feature>
<dbReference type="Pfam" id="PF00512">
    <property type="entry name" value="HisKA"/>
    <property type="match status" value="1"/>
</dbReference>
<evidence type="ECO:0000313" key="9">
    <source>
        <dbReference type="EMBL" id="GEP57273.1"/>
    </source>
</evidence>
<reference evidence="9 10" key="1">
    <citation type="submission" date="2019-07" db="EMBL/GenBank/DDBJ databases">
        <title>Whole genome shotgun sequence of Reyranella soli NBRC 108950.</title>
        <authorList>
            <person name="Hosoyama A."/>
            <person name="Uohara A."/>
            <person name="Ohji S."/>
            <person name="Ichikawa N."/>
        </authorList>
    </citation>
    <scope>NUCLEOTIDE SEQUENCE [LARGE SCALE GENOMIC DNA]</scope>
    <source>
        <strain evidence="9 10">NBRC 108950</strain>
    </source>
</reference>
<dbReference type="Pfam" id="PF03707">
    <property type="entry name" value="MHYT"/>
    <property type="match status" value="2"/>
</dbReference>
<dbReference type="SUPFAM" id="SSF55874">
    <property type="entry name" value="ATPase domain of HSP90 chaperone/DNA topoisomerase II/histidine kinase"/>
    <property type="match status" value="1"/>
</dbReference>
<dbReference type="SMART" id="SM00388">
    <property type="entry name" value="HisKA"/>
    <property type="match status" value="1"/>
</dbReference>
<keyword evidence="10" id="KW-1185">Reference proteome</keyword>
<evidence type="ECO:0000256" key="2">
    <source>
        <dbReference type="ARBA" id="ARBA00012438"/>
    </source>
</evidence>
<evidence type="ECO:0000256" key="5">
    <source>
        <dbReference type="PROSITE-ProRule" id="PRU00244"/>
    </source>
</evidence>
<keyword evidence="3 4" id="KW-0597">Phosphoprotein</keyword>
<dbReference type="SMART" id="SM00448">
    <property type="entry name" value="REC"/>
    <property type="match status" value="1"/>
</dbReference>
<keyword evidence="5" id="KW-0472">Membrane</keyword>
<dbReference type="PANTHER" id="PTHR43065">
    <property type="entry name" value="SENSOR HISTIDINE KINASE"/>
    <property type="match status" value="1"/>
</dbReference>
<feature type="modified residue" description="4-aspartylphosphate" evidence="4">
    <location>
        <position position="579"/>
    </location>
</feature>
<dbReference type="PRINTS" id="PR00344">
    <property type="entry name" value="BCTRLSENSOR"/>
</dbReference>
<dbReference type="PROSITE" id="PS50924">
    <property type="entry name" value="MHYT"/>
    <property type="match status" value="1"/>
</dbReference>
<dbReference type="Pfam" id="PF00072">
    <property type="entry name" value="Response_reg"/>
    <property type="match status" value="1"/>
</dbReference>
<dbReference type="InterPro" id="IPR004358">
    <property type="entry name" value="Sig_transdc_His_kin-like_C"/>
</dbReference>
<comment type="caution">
    <text evidence="9">The sequence shown here is derived from an EMBL/GenBank/DDBJ whole genome shotgun (WGS) entry which is preliminary data.</text>
</comment>
<evidence type="ECO:0000256" key="4">
    <source>
        <dbReference type="PROSITE-ProRule" id="PRU00169"/>
    </source>
</evidence>
<dbReference type="InterPro" id="IPR003661">
    <property type="entry name" value="HisK_dim/P_dom"/>
</dbReference>
<evidence type="ECO:0000256" key="3">
    <source>
        <dbReference type="ARBA" id="ARBA00022553"/>
    </source>
</evidence>
<dbReference type="AlphaFoldDB" id="A0A512NE98"/>
<proteinExistence type="predicted"/>
<feature type="transmembrane region" description="Helical" evidence="5">
    <location>
        <begin position="123"/>
        <end position="144"/>
    </location>
</feature>
<dbReference type="EC" id="2.7.13.3" evidence="2"/>
<dbReference type="GO" id="GO:0016020">
    <property type="term" value="C:membrane"/>
    <property type="evidence" value="ECO:0007669"/>
    <property type="project" value="UniProtKB-UniRule"/>
</dbReference>
<dbReference type="PANTHER" id="PTHR43065:SF49">
    <property type="entry name" value="HISTIDINE KINASE"/>
    <property type="match status" value="1"/>
</dbReference>
<gene>
    <name evidence="9" type="ORF">RSO01_44390</name>
</gene>
<feature type="transmembrane region" description="Helical" evidence="5">
    <location>
        <begin position="61"/>
        <end position="84"/>
    </location>
</feature>
<organism evidence="9 10">
    <name type="scientific">Reyranella soli</name>
    <dbReference type="NCBI Taxonomy" id="1230389"/>
    <lineage>
        <taxon>Bacteria</taxon>
        <taxon>Pseudomonadati</taxon>
        <taxon>Pseudomonadota</taxon>
        <taxon>Alphaproteobacteria</taxon>
        <taxon>Hyphomicrobiales</taxon>
        <taxon>Reyranellaceae</taxon>
        <taxon>Reyranella</taxon>
    </lineage>
</organism>
<feature type="transmembrane region" description="Helical" evidence="5">
    <location>
        <begin position="96"/>
        <end position="114"/>
    </location>
</feature>
<feature type="domain" description="MHYT" evidence="8">
    <location>
        <begin position="21"/>
        <end position="217"/>
    </location>
</feature>
<comment type="catalytic activity">
    <reaction evidence="1">
        <text>ATP + protein L-histidine = ADP + protein N-phospho-L-histidine.</text>
        <dbReference type="EC" id="2.7.13.3"/>
    </reaction>
</comment>
<dbReference type="InterPro" id="IPR003594">
    <property type="entry name" value="HATPase_dom"/>
</dbReference>